<keyword evidence="3" id="KW-1185">Reference proteome</keyword>
<keyword evidence="1" id="KW-0175">Coiled coil</keyword>
<evidence type="ECO:0000313" key="2">
    <source>
        <dbReference type="EMBL" id="TRO66975.1"/>
    </source>
</evidence>
<evidence type="ECO:0000256" key="1">
    <source>
        <dbReference type="SAM" id="Coils"/>
    </source>
</evidence>
<protein>
    <submittedName>
        <fullName evidence="2">Uncharacterized protein</fullName>
    </submittedName>
</protein>
<gene>
    <name evidence="2" type="ORF">FGM01_03540</name>
</gene>
<name>A0A550I7N0_9FLAO</name>
<organism evidence="2 3">
    <name type="scientific">Christiangramia sabulilitoris</name>
    <dbReference type="NCBI Taxonomy" id="2583991"/>
    <lineage>
        <taxon>Bacteria</taxon>
        <taxon>Pseudomonadati</taxon>
        <taxon>Bacteroidota</taxon>
        <taxon>Flavobacteriia</taxon>
        <taxon>Flavobacteriales</taxon>
        <taxon>Flavobacteriaceae</taxon>
        <taxon>Christiangramia</taxon>
    </lineage>
</organism>
<dbReference type="OrthoDB" id="680899at2"/>
<comment type="caution">
    <text evidence="2">The sequence shown here is derived from an EMBL/GenBank/DDBJ whole genome shotgun (WGS) entry which is preliminary data.</text>
</comment>
<evidence type="ECO:0000313" key="3">
    <source>
        <dbReference type="Proteomes" id="UP000315131"/>
    </source>
</evidence>
<accession>A0A550I7N0</accession>
<reference evidence="2 3" key="1">
    <citation type="submission" date="2019-06" db="EMBL/GenBank/DDBJ databases">
        <title>Gramella sabulilitoris sp. nov., isolated from a marine sand.</title>
        <authorList>
            <person name="Yoon J.-H."/>
        </authorList>
    </citation>
    <scope>NUCLEOTIDE SEQUENCE [LARGE SCALE GENOMIC DNA]</scope>
    <source>
        <strain evidence="2 3">HSMS-1</strain>
    </source>
</reference>
<feature type="coiled-coil region" evidence="1">
    <location>
        <begin position="47"/>
        <end position="74"/>
    </location>
</feature>
<dbReference type="RefSeq" id="WP_143409754.1">
    <property type="nucleotide sequence ID" value="NZ_VHSF01000001.1"/>
</dbReference>
<proteinExistence type="predicted"/>
<dbReference type="Proteomes" id="UP000315131">
    <property type="component" value="Unassembled WGS sequence"/>
</dbReference>
<dbReference type="EMBL" id="VHSF01000001">
    <property type="protein sequence ID" value="TRO66975.1"/>
    <property type="molecule type" value="Genomic_DNA"/>
</dbReference>
<sequence>MPEDLKFIKGRFSPAEAAEILLSVLNNKIQFHALKSLNLRIEDHDLNFNSEKRIKELKEAKKTIEKMVLKAHNEDLYIEINSSIKVNLISRDGQQS</sequence>
<dbReference type="AlphaFoldDB" id="A0A550I7N0"/>